<comment type="subunit">
    <text evidence="18">Homotetramer.</text>
</comment>
<evidence type="ECO:0000256" key="9">
    <source>
        <dbReference type="ARBA" id="ARBA00022679"/>
    </source>
</evidence>
<dbReference type="GO" id="GO:0071006">
    <property type="term" value="C:U2-type catalytic step 1 spliceosome"/>
    <property type="evidence" value="ECO:0007669"/>
    <property type="project" value="TreeGrafter"/>
</dbReference>
<keyword evidence="16 18" id="KW-0539">Nucleus</keyword>
<keyword evidence="15 18" id="KW-0234">DNA repair</keyword>
<evidence type="ECO:0000256" key="13">
    <source>
        <dbReference type="ARBA" id="ARBA00022786"/>
    </source>
</evidence>
<dbReference type="InterPro" id="IPR001680">
    <property type="entry name" value="WD40_rpt"/>
</dbReference>
<evidence type="ECO:0000256" key="6">
    <source>
        <dbReference type="ARBA" id="ARBA00015618"/>
    </source>
</evidence>
<dbReference type="InterPro" id="IPR003613">
    <property type="entry name" value="Ubox_domain"/>
</dbReference>
<dbReference type="EMBL" id="JBGBPQ010000003">
    <property type="protein sequence ID" value="KAL1526962.1"/>
    <property type="molecule type" value="Genomic_DNA"/>
</dbReference>
<organism evidence="21 22">
    <name type="scientific">Prymnesium parvum</name>
    <name type="common">Toxic golden alga</name>
    <dbReference type="NCBI Taxonomy" id="97485"/>
    <lineage>
        <taxon>Eukaryota</taxon>
        <taxon>Haptista</taxon>
        <taxon>Haptophyta</taxon>
        <taxon>Prymnesiophyceae</taxon>
        <taxon>Prymnesiales</taxon>
        <taxon>Prymnesiaceae</taxon>
        <taxon>Prymnesium</taxon>
    </lineage>
</organism>
<evidence type="ECO:0000256" key="8">
    <source>
        <dbReference type="ARBA" id="ARBA00022664"/>
    </source>
</evidence>
<dbReference type="InterPro" id="IPR038959">
    <property type="entry name" value="Prp19"/>
</dbReference>
<evidence type="ECO:0000256" key="7">
    <source>
        <dbReference type="ARBA" id="ARBA00022574"/>
    </source>
</evidence>
<keyword evidence="13 18" id="KW-0833">Ubl conjugation pathway</keyword>
<dbReference type="PROSITE" id="PS50082">
    <property type="entry name" value="WD_REPEATS_2"/>
    <property type="match status" value="2"/>
</dbReference>
<comment type="function">
    <text evidence="18">Ubiquitin-protein ligase which is mainly involved pre-mRNA splicing and DNA repair. Required for pre-mRNA splicing as component of the spliceosome.</text>
</comment>
<keyword evidence="9 18" id="KW-0808">Transferase</keyword>
<evidence type="ECO:0000256" key="17">
    <source>
        <dbReference type="PROSITE-ProRule" id="PRU00221"/>
    </source>
</evidence>
<dbReference type="Pfam" id="PF08606">
    <property type="entry name" value="Prp19"/>
    <property type="match status" value="1"/>
</dbReference>
<dbReference type="SUPFAM" id="SSF50978">
    <property type="entry name" value="WD40 repeat-like"/>
    <property type="match status" value="1"/>
</dbReference>
<dbReference type="SUPFAM" id="SSF57850">
    <property type="entry name" value="RING/U-box"/>
    <property type="match status" value="1"/>
</dbReference>
<dbReference type="CDD" id="cd16656">
    <property type="entry name" value="RING-Ubox_PRP19"/>
    <property type="match status" value="1"/>
</dbReference>
<dbReference type="Proteomes" id="UP001515480">
    <property type="component" value="Unassembled WGS sequence"/>
</dbReference>
<evidence type="ECO:0000256" key="19">
    <source>
        <dbReference type="SAM" id="MobiDB-lite"/>
    </source>
</evidence>
<dbReference type="SMART" id="SM00504">
    <property type="entry name" value="Ubox"/>
    <property type="match status" value="1"/>
</dbReference>
<dbReference type="InterPro" id="IPR015943">
    <property type="entry name" value="WD40/YVTN_repeat-like_dom_sf"/>
</dbReference>
<comment type="catalytic activity">
    <reaction evidence="1 18">
        <text>S-ubiquitinyl-[E2 ubiquitin-conjugating enzyme]-L-cysteine + [acceptor protein]-L-lysine = [E2 ubiquitin-conjugating enzyme]-L-cysteine + N(6)-ubiquitinyl-[acceptor protein]-L-lysine.</text>
        <dbReference type="EC" id="2.3.2.27"/>
    </reaction>
</comment>
<accession>A0AB34K155</accession>
<comment type="caution">
    <text evidence="21">The sequence shown here is derived from an EMBL/GenBank/DDBJ whole genome shotgun (WGS) entry which is preliminary data.</text>
</comment>
<evidence type="ECO:0000256" key="12">
    <source>
        <dbReference type="ARBA" id="ARBA00022763"/>
    </source>
</evidence>
<comment type="subcellular location">
    <subcellularLocation>
        <location evidence="2 18">Nucleus</location>
    </subcellularLocation>
</comment>
<evidence type="ECO:0000256" key="1">
    <source>
        <dbReference type="ARBA" id="ARBA00000900"/>
    </source>
</evidence>
<keyword evidence="11" id="KW-0677">Repeat</keyword>
<dbReference type="GO" id="GO:0005737">
    <property type="term" value="C:cytoplasm"/>
    <property type="evidence" value="ECO:0007669"/>
    <property type="project" value="TreeGrafter"/>
</dbReference>
<evidence type="ECO:0000256" key="4">
    <source>
        <dbReference type="ARBA" id="ARBA00006388"/>
    </source>
</evidence>
<reference evidence="21 22" key="1">
    <citation type="journal article" date="2024" name="Science">
        <title>Giant polyketide synthase enzymes in the biosynthesis of giant marine polyether toxins.</title>
        <authorList>
            <person name="Fallon T.R."/>
            <person name="Shende V.V."/>
            <person name="Wierzbicki I.H."/>
            <person name="Pendleton A.L."/>
            <person name="Watervoot N.F."/>
            <person name="Auber R.P."/>
            <person name="Gonzalez D.J."/>
            <person name="Wisecaver J.H."/>
            <person name="Moore B.S."/>
        </authorList>
    </citation>
    <scope>NUCLEOTIDE SEQUENCE [LARGE SCALE GENOMIC DNA]</scope>
    <source>
        <strain evidence="21 22">12B1</strain>
    </source>
</reference>
<sequence length="485" mass="49511">MFCAISGNAPEHPVVSKTGHLFEQSVIEKYIEATGKCPVTGEELSASDLLPLKTSATVKPRPLAATSIPGMLSLFQNEWDALMLETYTLKQQLDTVRQELGHALYQHDAACRVIARLVKERDDLRAALADAHPSAPAAPLAPAAAPPNGAAAPPPAAAGLPAELVAKLVETAASLTKGRKKRQPPEGQASAAALAAYAGVAATPVGGAGAVCVDVHASAGVAAAGCAGGGVALLDCAGGAIGAQLTGHAGRVTCVRLHPSKPLVLSSSADGSARVWRTDGTQLHAVDAHTAEVSGCTLHATGEYFVTASMDKSWAICDVERGAVLLRVQDGTAGYTCTGFHPDGLILGTGAAAVVRIWDVKSQTNLANFEGHAGVVSCLAFSENGYYLATGSADTTVKIWDLRKLKDIHTIAAEGATAISSVAFDYSGAFLAVGGTGLSVYESKGWKSIKSFDAGNVTGVGFTKAASTIVAGTDEGVVKLYSASN</sequence>
<keyword evidence="22" id="KW-1185">Reference proteome</keyword>
<dbReference type="SMART" id="SM00320">
    <property type="entry name" value="WD40"/>
    <property type="match status" value="6"/>
</dbReference>
<dbReference type="GO" id="GO:0000974">
    <property type="term" value="C:Prp19 complex"/>
    <property type="evidence" value="ECO:0007669"/>
    <property type="project" value="UniProtKB-UniRule"/>
</dbReference>
<evidence type="ECO:0000313" key="22">
    <source>
        <dbReference type="Proteomes" id="UP001515480"/>
    </source>
</evidence>
<feature type="repeat" description="WD" evidence="17">
    <location>
        <begin position="369"/>
        <end position="410"/>
    </location>
</feature>
<gene>
    <name evidence="21" type="ORF">AB1Y20_015651</name>
</gene>
<evidence type="ECO:0000256" key="14">
    <source>
        <dbReference type="ARBA" id="ARBA00023187"/>
    </source>
</evidence>
<evidence type="ECO:0000256" key="11">
    <source>
        <dbReference type="ARBA" id="ARBA00022737"/>
    </source>
</evidence>
<keyword evidence="7 17" id="KW-0853">WD repeat</keyword>
<proteinExistence type="inferred from homology"/>
<dbReference type="InterPro" id="IPR055340">
    <property type="entry name" value="RING-Ubox_PRP19"/>
</dbReference>
<dbReference type="CDD" id="cd00200">
    <property type="entry name" value="WD40"/>
    <property type="match status" value="1"/>
</dbReference>
<protein>
    <recommendedName>
        <fullName evidence="6 18">Pre-mRNA-processing factor 19</fullName>
        <ecNumber evidence="5 18">2.3.2.27</ecNumber>
    </recommendedName>
</protein>
<evidence type="ECO:0000256" key="15">
    <source>
        <dbReference type="ARBA" id="ARBA00023204"/>
    </source>
</evidence>
<name>A0AB34K155_PRYPA</name>
<feature type="repeat" description="WD" evidence="17">
    <location>
        <begin position="245"/>
        <end position="276"/>
    </location>
</feature>
<evidence type="ECO:0000259" key="20">
    <source>
        <dbReference type="PROSITE" id="PS51698"/>
    </source>
</evidence>
<dbReference type="InterPro" id="IPR013915">
    <property type="entry name" value="Prp19_cc"/>
</dbReference>
<keyword evidence="10 18" id="KW-0747">Spliceosome</keyword>
<dbReference type="InterPro" id="IPR019775">
    <property type="entry name" value="WD40_repeat_CS"/>
</dbReference>
<dbReference type="InterPro" id="IPR013083">
    <property type="entry name" value="Znf_RING/FYVE/PHD"/>
</dbReference>
<keyword evidence="12 18" id="KW-0227">DNA damage</keyword>
<dbReference type="PANTHER" id="PTHR43995">
    <property type="entry name" value="PRE-MRNA-PROCESSING FACTOR 19"/>
    <property type="match status" value="1"/>
</dbReference>
<dbReference type="GO" id="GO:0006281">
    <property type="term" value="P:DNA repair"/>
    <property type="evidence" value="ECO:0007669"/>
    <property type="project" value="UniProtKB-KW"/>
</dbReference>
<dbReference type="PROSITE" id="PS50294">
    <property type="entry name" value="WD_REPEATS_REGION"/>
    <property type="match status" value="2"/>
</dbReference>
<evidence type="ECO:0000256" key="5">
    <source>
        <dbReference type="ARBA" id="ARBA00012483"/>
    </source>
</evidence>
<evidence type="ECO:0000256" key="3">
    <source>
        <dbReference type="ARBA" id="ARBA00004906"/>
    </source>
</evidence>
<dbReference type="PANTHER" id="PTHR43995:SF1">
    <property type="entry name" value="PRE-MRNA-PROCESSING FACTOR 19"/>
    <property type="match status" value="1"/>
</dbReference>
<dbReference type="Pfam" id="PF00400">
    <property type="entry name" value="WD40"/>
    <property type="match status" value="3"/>
</dbReference>
<dbReference type="FunFam" id="3.30.40.10:FF:000027">
    <property type="entry name" value="Pre-mRNA-processing factor 19, putative"/>
    <property type="match status" value="1"/>
</dbReference>
<keyword evidence="14 18" id="KW-0508">mRNA splicing</keyword>
<evidence type="ECO:0000313" key="21">
    <source>
        <dbReference type="EMBL" id="KAL1526962.1"/>
    </source>
</evidence>
<dbReference type="GO" id="GO:0070534">
    <property type="term" value="P:protein K63-linked ubiquitination"/>
    <property type="evidence" value="ECO:0007669"/>
    <property type="project" value="UniProtKB-UniRule"/>
</dbReference>
<evidence type="ECO:0000256" key="18">
    <source>
        <dbReference type="RuleBase" id="RU367101"/>
    </source>
</evidence>
<dbReference type="GO" id="GO:0061630">
    <property type="term" value="F:ubiquitin protein ligase activity"/>
    <property type="evidence" value="ECO:0007669"/>
    <property type="project" value="UniProtKB-UniRule"/>
</dbReference>
<dbReference type="EC" id="2.3.2.27" evidence="5 18"/>
<evidence type="ECO:0000256" key="2">
    <source>
        <dbReference type="ARBA" id="ARBA00004123"/>
    </source>
</evidence>
<feature type="domain" description="U-box" evidence="20">
    <location>
        <begin position="1"/>
        <end position="69"/>
    </location>
</feature>
<dbReference type="Gene3D" id="2.130.10.10">
    <property type="entry name" value="YVTN repeat-like/Quinoprotein amine dehydrogenase"/>
    <property type="match status" value="1"/>
</dbReference>
<evidence type="ECO:0000256" key="10">
    <source>
        <dbReference type="ARBA" id="ARBA00022728"/>
    </source>
</evidence>
<feature type="region of interest" description="Disordered" evidence="19">
    <location>
        <begin position="135"/>
        <end position="156"/>
    </location>
</feature>
<dbReference type="InterPro" id="IPR036322">
    <property type="entry name" value="WD40_repeat_dom_sf"/>
</dbReference>
<comment type="similarity">
    <text evidence="4 18">Belongs to the WD repeat PRP19 family.</text>
</comment>
<comment type="pathway">
    <text evidence="3 18">Protein modification; protein ubiquitination.</text>
</comment>
<dbReference type="AlphaFoldDB" id="A0AB34K155"/>
<evidence type="ECO:0000256" key="16">
    <source>
        <dbReference type="ARBA" id="ARBA00023242"/>
    </source>
</evidence>
<dbReference type="GO" id="GO:0000398">
    <property type="term" value="P:mRNA splicing, via spliceosome"/>
    <property type="evidence" value="ECO:0007669"/>
    <property type="project" value="InterPro"/>
</dbReference>
<keyword evidence="8 18" id="KW-0507">mRNA processing</keyword>
<dbReference type="PROSITE" id="PS00678">
    <property type="entry name" value="WD_REPEATS_1"/>
    <property type="match status" value="1"/>
</dbReference>
<dbReference type="Gene3D" id="3.30.40.10">
    <property type="entry name" value="Zinc/RING finger domain, C3HC4 (zinc finger)"/>
    <property type="match status" value="1"/>
</dbReference>
<dbReference type="PROSITE" id="PS51698">
    <property type="entry name" value="U_BOX"/>
    <property type="match status" value="1"/>
</dbReference>